<gene>
    <name evidence="2" type="ORF">ESW18_14170</name>
    <name evidence="1" type="ORF">LV84_02791</name>
</gene>
<evidence type="ECO:0000313" key="4">
    <source>
        <dbReference type="Proteomes" id="UP000321927"/>
    </source>
</evidence>
<comment type="caution">
    <text evidence="1">The sequence shown here is derived from an EMBL/GenBank/DDBJ whole genome shotgun (WGS) entry which is preliminary data.</text>
</comment>
<keyword evidence="4" id="KW-1185">Reference proteome</keyword>
<organism evidence="1 3">
    <name type="scientific">Algoriphagus ratkowskyi</name>
    <dbReference type="NCBI Taxonomy" id="57028"/>
    <lineage>
        <taxon>Bacteria</taxon>
        <taxon>Pseudomonadati</taxon>
        <taxon>Bacteroidota</taxon>
        <taxon>Cytophagia</taxon>
        <taxon>Cytophagales</taxon>
        <taxon>Cyclobacteriaceae</taxon>
        <taxon>Algoriphagus</taxon>
    </lineage>
</organism>
<proteinExistence type="predicted"/>
<evidence type="ECO:0000313" key="2">
    <source>
        <dbReference type="EMBL" id="TXD76949.1"/>
    </source>
</evidence>
<dbReference type="OrthoDB" id="814028at2"/>
<dbReference type="EMBL" id="VORV01000009">
    <property type="protein sequence ID" value="TXD76949.1"/>
    <property type="molecule type" value="Genomic_DNA"/>
</dbReference>
<name>A0A2W7R1I7_9BACT</name>
<dbReference type="Proteomes" id="UP000249115">
    <property type="component" value="Unassembled WGS sequence"/>
</dbReference>
<reference evidence="2 4" key="2">
    <citation type="submission" date="2019-08" db="EMBL/GenBank/DDBJ databases">
        <title>Genome of Algoriphagus ratkowskyi IC026.</title>
        <authorList>
            <person name="Bowman J.P."/>
        </authorList>
    </citation>
    <scope>NUCLEOTIDE SEQUENCE [LARGE SCALE GENOMIC DNA]</scope>
    <source>
        <strain evidence="2 4">IC026</strain>
    </source>
</reference>
<evidence type="ECO:0000313" key="1">
    <source>
        <dbReference type="EMBL" id="PZX54638.1"/>
    </source>
</evidence>
<dbReference type="Proteomes" id="UP000321927">
    <property type="component" value="Unassembled WGS sequence"/>
</dbReference>
<evidence type="ECO:0000313" key="3">
    <source>
        <dbReference type="Proteomes" id="UP000249115"/>
    </source>
</evidence>
<accession>A0A2W7R1I7</accession>
<dbReference type="EMBL" id="QKZU01000010">
    <property type="protein sequence ID" value="PZX54638.1"/>
    <property type="molecule type" value="Genomic_DNA"/>
</dbReference>
<sequence>MFVNKGLLFMAYGAAGISNSDVSDLTTIKQFGMLDLDGSSNFSRNEEEFVFVATGCGGLQIFEVQPKWKNK</sequence>
<protein>
    <submittedName>
        <fullName evidence="1">Uncharacterized protein</fullName>
    </submittedName>
</protein>
<dbReference type="RefSeq" id="WP_086502082.1">
    <property type="nucleotide sequence ID" value="NZ_MSSV01000012.1"/>
</dbReference>
<dbReference type="AlphaFoldDB" id="A0A2W7R1I7"/>
<reference evidence="1 3" key="1">
    <citation type="submission" date="2018-06" db="EMBL/GenBank/DDBJ databases">
        <title>Genomic Encyclopedia of Archaeal and Bacterial Type Strains, Phase II (KMG-II): from individual species to whole genera.</title>
        <authorList>
            <person name="Goeker M."/>
        </authorList>
    </citation>
    <scope>NUCLEOTIDE SEQUENCE [LARGE SCALE GENOMIC DNA]</scope>
    <source>
        <strain evidence="1 3">DSM 22686</strain>
    </source>
</reference>